<reference evidence="2 3" key="1">
    <citation type="submission" date="2023-01" db="EMBL/GenBank/DDBJ databases">
        <title>Analysis of 21 Apiospora genomes using comparative genomics revels a genus with tremendous synthesis potential of carbohydrate active enzymes and secondary metabolites.</title>
        <authorList>
            <person name="Sorensen T."/>
        </authorList>
    </citation>
    <scope>NUCLEOTIDE SEQUENCE [LARGE SCALE GENOMIC DNA]</scope>
    <source>
        <strain evidence="2 3">CBS 24483</strain>
    </source>
</reference>
<feature type="compositionally biased region" description="Basic and acidic residues" evidence="1">
    <location>
        <begin position="38"/>
        <end position="48"/>
    </location>
</feature>
<dbReference type="Proteomes" id="UP001391051">
    <property type="component" value="Unassembled WGS sequence"/>
</dbReference>
<gene>
    <name evidence="2" type="ORF">PG986_005866</name>
</gene>
<evidence type="ECO:0000256" key="1">
    <source>
        <dbReference type="SAM" id="MobiDB-lite"/>
    </source>
</evidence>
<evidence type="ECO:0000313" key="2">
    <source>
        <dbReference type="EMBL" id="KAK7956644.1"/>
    </source>
</evidence>
<accession>A0ABR1QIS6</accession>
<feature type="region of interest" description="Disordered" evidence="1">
    <location>
        <begin position="81"/>
        <end position="130"/>
    </location>
</feature>
<comment type="caution">
    <text evidence="2">The sequence shown here is derived from an EMBL/GenBank/DDBJ whole genome shotgun (WGS) entry which is preliminary data.</text>
</comment>
<keyword evidence="2" id="KW-0328">Glycosyltransferase</keyword>
<name>A0ABR1QIS6_9PEZI</name>
<feature type="compositionally biased region" description="Basic residues" evidence="1">
    <location>
        <begin position="15"/>
        <end position="25"/>
    </location>
</feature>
<feature type="region of interest" description="Disordered" evidence="1">
    <location>
        <begin position="1"/>
        <end position="48"/>
    </location>
</feature>
<keyword evidence="3" id="KW-1185">Reference proteome</keyword>
<dbReference type="PANTHER" id="PTHR47784">
    <property type="entry name" value="STEROL UPTAKE CONTROL PROTEIN 2"/>
    <property type="match status" value="1"/>
</dbReference>
<feature type="compositionally biased region" description="Low complexity" evidence="1">
    <location>
        <begin position="105"/>
        <end position="121"/>
    </location>
</feature>
<sequence length="508" mass="55831">MPLSIGPNDSTSANMHKRRSHHKSRNGCYSCKQKHVKRESPYSNDDRQACGDNLREAMTKTNGNASVTNKVLPAPLVFCGTPKQATSSTARPKTQTPKLVKKESPPSCLAPAAAPKLLSGPSQPPVSGEPLYDRRLELELMHQWTTKTWMGFYGIPEDQRYLQEELPRTALGEGYLLNGILAIAATDLAHQAAGLVSSKYVCAALGYSNRASIQFRQQLSKMAATNNHHVSYHGGIIVEKRNFSLMNNGVVRDDDAGGEYNSQQDHHHPSSLLERLDVFFKLLLGTYNTLLTNIQWTMDNPTSIRAAVEKLMKEPLAIDLVSFETRLAMERLTRVSQQFRTNFPIYSNNGDAAAAPPPPTLGHLCSEVPAYRLIISQTKLSFVVEALNLSQGLCLSLITTTGLDFLNLVKAMDPMALFVLIHLGVLYYRMFGKWDGFGWTMGNIVQELVKELSGILEATPIYQLQEGHDGIVWCQQQTGLLPVPLEATAGSIVIPGMTLGQGLNSGLG</sequence>
<dbReference type="GO" id="GO:0016757">
    <property type="term" value="F:glycosyltransferase activity"/>
    <property type="evidence" value="ECO:0007669"/>
    <property type="project" value="UniProtKB-KW"/>
</dbReference>
<dbReference type="EMBL" id="JAQQWE010000004">
    <property type="protein sequence ID" value="KAK7956644.1"/>
    <property type="molecule type" value="Genomic_DNA"/>
</dbReference>
<organism evidence="2 3">
    <name type="scientific">Apiospora aurea</name>
    <dbReference type="NCBI Taxonomy" id="335848"/>
    <lineage>
        <taxon>Eukaryota</taxon>
        <taxon>Fungi</taxon>
        <taxon>Dikarya</taxon>
        <taxon>Ascomycota</taxon>
        <taxon>Pezizomycotina</taxon>
        <taxon>Sordariomycetes</taxon>
        <taxon>Xylariomycetidae</taxon>
        <taxon>Amphisphaeriales</taxon>
        <taxon>Apiosporaceae</taxon>
        <taxon>Apiospora</taxon>
    </lineage>
</organism>
<proteinExistence type="predicted"/>
<dbReference type="InterPro" id="IPR053157">
    <property type="entry name" value="Sterol_Uptake_Regulator"/>
</dbReference>
<dbReference type="GeneID" id="92075150"/>
<dbReference type="RefSeq" id="XP_066701950.1">
    <property type="nucleotide sequence ID" value="XM_066842088.1"/>
</dbReference>
<feature type="compositionally biased region" description="Polar residues" evidence="1">
    <location>
        <begin position="83"/>
        <end position="97"/>
    </location>
</feature>
<keyword evidence="2" id="KW-0808">Transferase</keyword>
<protein>
    <submittedName>
        <fullName evidence="2">Nicotinate phosphoribosyltransferase</fullName>
    </submittedName>
</protein>
<dbReference type="PANTHER" id="PTHR47784:SF10">
    <property type="entry name" value="TRANSCRIPTION FACTOR, PUTATIVE (AFU_ORTHOLOGUE AFUA_6G14150)-RELATED"/>
    <property type="match status" value="1"/>
</dbReference>
<evidence type="ECO:0000313" key="3">
    <source>
        <dbReference type="Proteomes" id="UP001391051"/>
    </source>
</evidence>